<evidence type="ECO:0000259" key="1">
    <source>
        <dbReference type="Pfam" id="PF06094"/>
    </source>
</evidence>
<sequence length="115" mass="12725">MTETINGLFVYGTLAPDQSNAYVLAGLKGRWQKAYAVGFVYPNGKGATVGYPAFIPQAQGEQVQGLLFSSDELVDHWQRIDEFEGEGYDRVVITVLLEDGAQQQAFVYRLSPSEM</sequence>
<dbReference type="Proteomes" id="UP000240530">
    <property type="component" value="Unassembled WGS sequence"/>
</dbReference>
<proteinExistence type="predicted"/>
<dbReference type="GO" id="GO:0016740">
    <property type="term" value="F:transferase activity"/>
    <property type="evidence" value="ECO:0007669"/>
    <property type="project" value="UniProtKB-KW"/>
</dbReference>
<keyword evidence="2" id="KW-0808">Transferase</keyword>
<dbReference type="InterPro" id="IPR009288">
    <property type="entry name" value="AIG2-like_dom"/>
</dbReference>
<accession>A0A2T3KRB0</accession>
<reference evidence="2 3" key="1">
    <citation type="submission" date="2018-03" db="EMBL/GenBank/DDBJ databases">
        <title>Whole genome sequencing of Histamine producing bacteria.</title>
        <authorList>
            <person name="Butler K."/>
        </authorList>
    </citation>
    <scope>NUCLEOTIDE SEQUENCE [LARGE SCALE GENOMIC DNA]</scope>
    <source>
        <strain evidence="2 3">Res.4.1</strain>
    </source>
</reference>
<dbReference type="SUPFAM" id="SSF110857">
    <property type="entry name" value="Gamma-glutamyl cyclotransferase-like"/>
    <property type="match status" value="1"/>
</dbReference>
<dbReference type="Pfam" id="PF06094">
    <property type="entry name" value="GGACT"/>
    <property type="match status" value="1"/>
</dbReference>
<feature type="domain" description="Gamma-glutamylcyclotransferase AIG2-like" evidence="1">
    <location>
        <begin position="8"/>
        <end position="110"/>
    </location>
</feature>
<comment type="caution">
    <text evidence="2">The sequence shown here is derived from an EMBL/GenBank/DDBJ whole genome shotgun (WGS) entry which is preliminary data.</text>
</comment>
<protein>
    <submittedName>
        <fullName evidence="2">Gamma-glutamylcyclotransferase</fullName>
    </submittedName>
</protein>
<dbReference type="RefSeq" id="WP_107185841.1">
    <property type="nucleotide sequence ID" value="NZ_CP131574.1"/>
</dbReference>
<dbReference type="InterPro" id="IPR036568">
    <property type="entry name" value="GGCT-like_sf"/>
</dbReference>
<dbReference type="CDD" id="cd06661">
    <property type="entry name" value="GGCT_like"/>
    <property type="match status" value="1"/>
</dbReference>
<name>A0A2T3KRB0_PHOLD</name>
<gene>
    <name evidence="2" type="ORF">C0W93_17435</name>
</gene>
<dbReference type="InterPro" id="IPR013024">
    <property type="entry name" value="GGCT-like"/>
</dbReference>
<evidence type="ECO:0000313" key="2">
    <source>
        <dbReference type="EMBL" id="PSV08810.1"/>
    </source>
</evidence>
<dbReference type="Gene3D" id="3.10.490.10">
    <property type="entry name" value="Gamma-glutamyl cyclotransferase-like"/>
    <property type="match status" value="1"/>
</dbReference>
<dbReference type="EMBL" id="PYNS01000025">
    <property type="protein sequence ID" value="PSV08810.1"/>
    <property type="molecule type" value="Genomic_DNA"/>
</dbReference>
<dbReference type="AlphaFoldDB" id="A0A2T3KRB0"/>
<evidence type="ECO:0000313" key="3">
    <source>
        <dbReference type="Proteomes" id="UP000240530"/>
    </source>
</evidence>
<organism evidence="2 3">
    <name type="scientific">Photobacterium leiognathi subsp. mandapamensis</name>
    <name type="common">Photobacterium mandapamensis</name>
    <dbReference type="NCBI Taxonomy" id="48408"/>
    <lineage>
        <taxon>Bacteria</taxon>
        <taxon>Pseudomonadati</taxon>
        <taxon>Pseudomonadota</taxon>
        <taxon>Gammaproteobacteria</taxon>
        <taxon>Vibrionales</taxon>
        <taxon>Vibrionaceae</taxon>
        <taxon>Photobacterium</taxon>
    </lineage>
</organism>